<dbReference type="RefSeq" id="WP_126770356.1">
    <property type="nucleotide sequence ID" value="NZ_PIPX01000001.1"/>
</dbReference>
<sequence>MLLLLALHSISCSFDSTQQLPVAKIDLYQETIILSMPQQPVPLEQALPLRLILPAGVTPKLAIVEGESMEMGRIPIQWRSAEGNEWQATLYLGACTESEMEWRMTIPLAHSDNNLPTSVTFTFSSKR</sequence>
<protein>
    <recommendedName>
        <fullName evidence="3">YtkA-like domain-containing protein</fullName>
    </recommendedName>
</protein>
<dbReference type="AlphaFoldDB" id="A0A432Y441"/>
<evidence type="ECO:0008006" key="3">
    <source>
        <dbReference type="Google" id="ProtNLM"/>
    </source>
</evidence>
<evidence type="ECO:0000313" key="1">
    <source>
        <dbReference type="EMBL" id="RUO55724.1"/>
    </source>
</evidence>
<dbReference type="Proteomes" id="UP000287649">
    <property type="component" value="Unassembled WGS sequence"/>
</dbReference>
<dbReference type="OrthoDB" id="6238758at2"/>
<gene>
    <name evidence="1" type="ORF">CWI70_02765</name>
</gene>
<comment type="caution">
    <text evidence="1">The sequence shown here is derived from an EMBL/GenBank/DDBJ whole genome shotgun (WGS) entry which is preliminary data.</text>
</comment>
<name>A0A432Y441_9GAMM</name>
<evidence type="ECO:0000313" key="2">
    <source>
        <dbReference type="Proteomes" id="UP000287649"/>
    </source>
</evidence>
<proteinExistence type="predicted"/>
<reference evidence="2" key="1">
    <citation type="journal article" date="2018" name="Front. Microbiol.">
        <title>Genome-Based Analysis Reveals the Taxonomy and Diversity of the Family Idiomarinaceae.</title>
        <authorList>
            <person name="Liu Y."/>
            <person name="Lai Q."/>
            <person name="Shao Z."/>
        </authorList>
    </citation>
    <scope>NUCLEOTIDE SEQUENCE [LARGE SCALE GENOMIC DNA]</scope>
    <source>
        <strain evidence="2">PO-M2</strain>
    </source>
</reference>
<keyword evidence="2" id="KW-1185">Reference proteome</keyword>
<accession>A0A432Y441</accession>
<dbReference type="EMBL" id="PIPX01000001">
    <property type="protein sequence ID" value="RUO55724.1"/>
    <property type="molecule type" value="Genomic_DNA"/>
</dbReference>
<organism evidence="1 2">
    <name type="scientific">Pseudidiomarina homiensis</name>
    <dbReference type="NCBI Taxonomy" id="364198"/>
    <lineage>
        <taxon>Bacteria</taxon>
        <taxon>Pseudomonadati</taxon>
        <taxon>Pseudomonadota</taxon>
        <taxon>Gammaproteobacteria</taxon>
        <taxon>Alteromonadales</taxon>
        <taxon>Idiomarinaceae</taxon>
        <taxon>Pseudidiomarina</taxon>
    </lineage>
</organism>